<evidence type="ECO:0000313" key="3">
    <source>
        <dbReference type="WBParaSite" id="GPUH_0000105501-mRNA-1"/>
    </source>
</evidence>
<name>A0A183CX64_9BILA</name>
<accession>A0A183CX64</accession>
<dbReference type="AlphaFoldDB" id="A0A183CX64"/>
<dbReference type="WBParaSite" id="GPUH_0000105501-mRNA-1">
    <property type="protein sequence ID" value="GPUH_0000105501-mRNA-1"/>
    <property type="gene ID" value="GPUH_0000105501"/>
</dbReference>
<organism evidence="3">
    <name type="scientific">Gongylonema pulchrum</name>
    <dbReference type="NCBI Taxonomy" id="637853"/>
    <lineage>
        <taxon>Eukaryota</taxon>
        <taxon>Metazoa</taxon>
        <taxon>Ecdysozoa</taxon>
        <taxon>Nematoda</taxon>
        <taxon>Chromadorea</taxon>
        <taxon>Rhabditida</taxon>
        <taxon>Spirurina</taxon>
        <taxon>Spiruromorpha</taxon>
        <taxon>Spiruroidea</taxon>
        <taxon>Gongylonematidae</taxon>
        <taxon>Gongylonema</taxon>
    </lineage>
</organism>
<reference evidence="1 2" key="2">
    <citation type="submission" date="2018-11" db="EMBL/GenBank/DDBJ databases">
        <authorList>
            <consortium name="Pathogen Informatics"/>
        </authorList>
    </citation>
    <scope>NUCLEOTIDE SEQUENCE [LARGE SCALE GENOMIC DNA]</scope>
</reference>
<proteinExistence type="predicted"/>
<evidence type="ECO:0000313" key="1">
    <source>
        <dbReference type="EMBL" id="VDK29294.1"/>
    </source>
</evidence>
<reference evidence="3" key="1">
    <citation type="submission" date="2016-06" db="UniProtKB">
        <authorList>
            <consortium name="WormBaseParasite"/>
        </authorList>
    </citation>
    <scope>IDENTIFICATION</scope>
</reference>
<dbReference type="OrthoDB" id="10263032at2759"/>
<evidence type="ECO:0000313" key="2">
    <source>
        <dbReference type="Proteomes" id="UP000271098"/>
    </source>
</evidence>
<keyword evidence="2" id="KW-1185">Reference proteome</keyword>
<sequence length="118" mass="13525">MLQCLHKAMELDANNPELHVVAAKYLHYLAEVNIFLDQSSVDVTKNWLLRSLDDNKLAGITLRNVEAFYNGVLYGRYGNWTADEMTQLTKRCHYLFKEATLFGGGIDSQEKENNNVKQ</sequence>
<protein>
    <submittedName>
        <fullName evidence="3">TPR_REGION domain-containing protein</fullName>
    </submittedName>
</protein>
<gene>
    <name evidence="1" type="ORF">GPUH_LOCUS1055</name>
</gene>
<dbReference type="Proteomes" id="UP000271098">
    <property type="component" value="Unassembled WGS sequence"/>
</dbReference>
<dbReference type="EMBL" id="UYRT01001159">
    <property type="protein sequence ID" value="VDK29294.1"/>
    <property type="molecule type" value="Genomic_DNA"/>
</dbReference>